<dbReference type="Proteomes" id="UP001201262">
    <property type="component" value="Unassembled WGS sequence"/>
</dbReference>
<gene>
    <name evidence="2" type="ORF">BGW36DRAFT_396293</name>
</gene>
<feature type="compositionally biased region" description="Low complexity" evidence="1">
    <location>
        <begin position="687"/>
        <end position="712"/>
    </location>
</feature>
<feature type="compositionally biased region" description="Polar residues" evidence="1">
    <location>
        <begin position="210"/>
        <end position="221"/>
    </location>
</feature>
<feature type="compositionally biased region" description="Basic and acidic residues" evidence="1">
    <location>
        <begin position="333"/>
        <end position="343"/>
    </location>
</feature>
<feature type="compositionally biased region" description="Basic and acidic residues" evidence="1">
    <location>
        <begin position="312"/>
        <end position="322"/>
    </location>
</feature>
<feature type="compositionally biased region" description="Basic and acidic residues" evidence="1">
    <location>
        <begin position="851"/>
        <end position="860"/>
    </location>
</feature>
<comment type="caution">
    <text evidence="2">The sequence shown here is derived from an EMBL/GenBank/DDBJ whole genome shotgun (WGS) entry which is preliminary data.</text>
</comment>
<feature type="region of interest" description="Disordered" evidence="1">
    <location>
        <begin position="422"/>
        <end position="441"/>
    </location>
</feature>
<dbReference type="AlphaFoldDB" id="A0AAD4PWT9"/>
<feature type="region of interest" description="Disordered" evidence="1">
    <location>
        <begin position="1"/>
        <end position="127"/>
    </location>
</feature>
<feature type="compositionally biased region" description="Basic residues" evidence="1">
    <location>
        <begin position="358"/>
        <end position="367"/>
    </location>
</feature>
<feature type="compositionally biased region" description="Polar residues" evidence="1">
    <location>
        <begin position="785"/>
        <end position="812"/>
    </location>
</feature>
<sequence length="860" mass="93966">MDFHPDDSHESVSHIRPPNPPFVFPRRPSDASSDYMPPPLPTFSFNPGNLHAPTPSTSAITVPRPGGHRRRPSELIGGDGPPSPRMLSSSPGKQDLDITGVPLPAPGPPAHGPSRRGHAHRRSQAMSSMDLTAMTKAVPPTLTVGSAPTTPADAKHEFQDKIIQPMSRSAISLLHHPTPPDSPAGQPIENTHPDFGNTLHPEPRPRPVSMISNETSSSLSTVRPGHSRANSVNPPGPKVESSSQPPKIRPKTADAASLMVLRPTDHIPLPDLPLFRRSSVGNRLTEPFRLSSEADEAPQKKRSKKQAKKKKPSEQYSKHESTNKMSLEGAVDMARDLSSDKWESASSTRSGGEDCGRKVRKTAKRDKKVRSWAGAIFPLKSRRHHVKKVSRRTPTPPPILTRTNSVQGSIEVDFDTDNTVIIRTPTNPNAPTSTIKEPPPPADVAFESSWKPRSFYEQNIDNDVFSPVIDLDAALGPFNTPEMSSGRVAGSAFSQATKRMYSGGRRGEFVGPEMRYHRRAESAPEMPPIDRSSLGFPRLGSNSTMAHADVFYEEEEDAFLAENHLASDESNSVSDDDSISSVIESEVEPSSSDTLRGIQENTIPPADDGLGIHVAQHTMAEENVEDGPGDAIDSDECIGTSSYHREMTSQKSVEIFEPEQWAAPRVPYATSPDVSPHMLPMEKRPYSSPLDFSSSLPQLSLPSRQPSSSAFPSPDPSNMSFDGPHSATASSMTDQTTFNHPFQDQMQYSAEDIPSLTSSASTKTNSRGRFSANFYTRTSGERPVSFSSQLPPRTSNSTSAKRASLVSLSRLMSGTYGEKSKLCHEEKPPADEAENSRKKNHRMSRRLMFWKSKDKQKAGD</sequence>
<feature type="compositionally biased region" description="Basic and acidic residues" evidence="1">
    <location>
        <begin position="1"/>
        <end position="13"/>
    </location>
</feature>
<feature type="compositionally biased region" description="Polar residues" evidence="1">
    <location>
        <begin position="755"/>
        <end position="778"/>
    </location>
</feature>
<feature type="region of interest" description="Disordered" evidence="1">
    <location>
        <begin position="755"/>
        <end position="860"/>
    </location>
</feature>
<protein>
    <recommendedName>
        <fullName evidence="4">Cell wall proline rich protein</fullName>
    </recommendedName>
</protein>
<evidence type="ECO:0008006" key="4">
    <source>
        <dbReference type="Google" id="ProtNLM"/>
    </source>
</evidence>
<dbReference type="EMBL" id="JAJTJA010000005">
    <property type="protein sequence ID" value="KAH8698532.1"/>
    <property type="molecule type" value="Genomic_DNA"/>
</dbReference>
<keyword evidence="3" id="KW-1185">Reference proteome</keyword>
<evidence type="ECO:0000313" key="2">
    <source>
        <dbReference type="EMBL" id="KAH8698532.1"/>
    </source>
</evidence>
<dbReference type="GeneID" id="70248427"/>
<feature type="compositionally biased region" description="Polar residues" evidence="1">
    <location>
        <begin position="727"/>
        <end position="737"/>
    </location>
</feature>
<accession>A0AAD4PWT9</accession>
<name>A0AAD4PWT9_9EURO</name>
<feature type="region of interest" description="Disordered" evidence="1">
    <location>
        <begin position="383"/>
        <end position="403"/>
    </location>
</feature>
<feature type="region of interest" description="Disordered" evidence="1">
    <location>
        <begin position="170"/>
        <end position="367"/>
    </location>
</feature>
<dbReference type="RefSeq" id="XP_046072996.1">
    <property type="nucleotide sequence ID" value="XM_046218140.1"/>
</dbReference>
<evidence type="ECO:0000256" key="1">
    <source>
        <dbReference type="SAM" id="MobiDB-lite"/>
    </source>
</evidence>
<feature type="compositionally biased region" description="Basic residues" evidence="1">
    <location>
        <begin position="300"/>
        <end position="311"/>
    </location>
</feature>
<feature type="compositionally biased region" description="Polar residues" evidence="1">
    <location>
        <begin position="422"/>
        <end position="435"/>
    </location>
</feature>
<proteinExistence type="predicted"/>
<feature type="region of interest" description="Disordered" evidence="1">
    <location>
        <begin position="673"/>
        <end position="737"/>
    </location>
</feature>
<feature type="compositionally biased region" description="Basic and acidic residues" evidence="1">
    <location>
        <begin position="818"/>
        <end position="837"/>
    </location>
</feature>
<reference evidence="2" key="1">
    <citation type="submission" date="2021-12" db="EMBL/GenBank/DDBJ databases">
        <title>Convergent genome expansion in fungi linked to evolution of root-endophyte symbiosis.</title>
        <authorList>
            <consortium name="DOE Joint Genome Institute"/>
            <person name="Ke Y.-H."/>
            <person name="Bonito G."/>
            <person name="Liao H.-L."/>
            <person name="Looney B."/>
            <person name="Rojas-Flechas A."/>
            <person name="Nash J."/>
            <person name="Hameed K."/>
            <person name="Schadt C."/>
            <person name="Martin F."/>
            <person name="Crous P.W."/>
            <person name="Miettinen O."/>
            <person name="Magnuson J.K."/>
            <person name="Labbe J."/>
            <person name="Jacobson D."/>
            <person name="Doktycz M.J."/>
            <person name="Veneault-Fourrey C."/>
            <person name="Kuo A."/>
            <person name="Mondo S."/>
            <person name="Calhoun S."/>
            <person name="Riley R."/>
            <person name="Ohm R."/>
            <person name="LaButti K."/>
            <person name="Andreopoulos B."/>
            <person name="Pangilinan J."/>
            <person name="Nolan M."/>
            <person name="Tritt A."/>
            <person name="Clum A."/>
            <person name="Lipzen A."/>
            <person name="Daum C."/>
            <person name="Barry K."/>
            <person name="Grigoriev I.V."/>
            <person name="Vilgalys R."/>
        </authorList>
    </citation>
    <scope>NUCLEOTIDE SEQUENCE</scope>
    <source>
        <strain evidence="2">PMI_201</strain>
    </source>
</reference>
<organism evidence="2 3">
    <name type="scientific">Talaromyces proteolyticus</name>
    <dbReference type="NCBI Taxonomy" id="1131652"/>
    <lineage>
        <taxon>Eukaryota</taxon>
        <taxon>Fungi</taxon>
        <taxon>Dikarya</taxon>
        <taxon>Ascomycota</taxon>
        <taxon>Pezizomycotina</taxon>
        <taxon>Eurotiomycetes</taxon>
        <taxon>Eurotiomycetidae</taxon>
        <taxon>Eurotiales</taxon>
        <taxon>Trichocomaceae</taxon>
        <taxon>Talaromyces</taxon>
        <taxon>Talaromyces sect. Bacilispori</taxon>
    </lineage>
</organism>
<feature type="compositionally biased region" description="Basic residues" evidence="1">
    <location>
        <begin position="113"/>
        <end position="123"/>
    </location>
</feature>
<evidence type="ECO:0000313" key="3">
    <source>
        <dbReference type="Proteomes" id="UP001201262"/>
    </source>
</evidence>